<organism evidence="1 2">
    <name type="scientific">Phakopsora pachyrhizi</name>
    <name type="common">Asian soybean rust disease fungus</name>
    <dbReference type="NCBI Taxonomy" id="170000"/>
    <lineage>
        <taxon>Eukaryota</taxon>
        <taxon>Fungi</taxon>
        <taxon>Dikarya</taxon>
        <taxon>Basidiomycota</taxon>
        <taxon>Pucciniomycotina</taxon>
        <taxon>Pucciniomycetes</taxon>
        <taxon>Pucciniales</taxon>
        <taxon>Phakopsoraceae</taxon>
        <taxon>Phakopsora</taxon>
    </lineage>
</organism>
<reference evidence="1" key="1">
    <citation type="submission" date="2022-06" db="EMBL/GenBank/DDBJ databases">
        <authorList>
            <consortium name="SYNGENTA / RWTH Aachen University"/>
        </authorList>
    </citation>
    <scope>NUCLEOTIDE SEQUENCE</scope>
</reference>
<proteinExistence type="predicted"/>
<sequence>MDEDNNSTFRQVSDVIYQLFDKVSVLLSGHQIFFGPALDAVEYFKELGVL</sequence>
<keyword evidence="2" id="KW-1185">Reference proteome</keyword>
<accession>A0AAV0AUL7</accession>
<evidence type="ECO:0000313" key="1">
    <source>
        <dbReference type="EMBL" id="CAH7673529.1"/>
    </source>
</evidence>
<dbReference type="EMBL" id="CALTRL010001737">
    <property type="protein sequence ID" value="CAH7673529.1"/>
    <property type="molecule type" value="Genomic_DNA"/>
</dbReference>
<protein>
    <submittedName>
        <fullName evidence="1">Uncharacterized protein</fullName>
    </submittedName>
</protein>
<dbReference type="AlphaFoldDB" id="A0AAV0AUL7"/>
<gene>
    <name evidence="1" type="ORF">PPACK8108_LOCUS8399</name>
</gene>
<evidence type="ECO:0000313" key="2">
    <source>
        <dbReference type="Proteomes" id="UP001153365"/>
    </source>
</evidence>
<dbReference type="Proteomes" id="UP001153365">
    <property type="component" value="Unassembled WGS sequence"/>
</dbReference>
<comment type="caution">
    <text evidence="1">The sequence shown here is derived from an EMBL/GenBank/DDBJ whole genome shotgun (WGS) entry which is preliminary data.</text>
</comment>
<name>A0AAV0AUL7_PHAPC</name>